<dbReference type="InterPro" id="IPR007410">
    <property type="entry name" value="LpqE-like"/>
</dbReference>
<accession>A0A371X487</accession>
<comment type="caution">
    <text evidence="2">The sequence shown here is derived from an EMBL/GenBank/DDBJ whole genome shotgun (WGS) entry which is preliminary data.</text>
</comment>
<protein>
    <submittedName>
        <fullName evidence="2">Copper chaperone PCu(A)C</fullName>
    </submittedName>
</protein>
<dbReference type="PANTHER" id="PTHR36302">
    <property type="entry name" value="BLR7088 PROTEIN"/>
    <property type="match status" value="1"/>
</dbReference>
<evidence type="ECO:0000256" key="1">
    <source>
        <dbReference type="SAM" id="SignalP"/>
    </source>
</evidence>
<feature type="chain" id="PRO_5016993641" evidence="1">
    <location>
        <begin position="26"/>
        <end position="175"/>
    </location>
</feature>
<dbReference type="InterPro" id="IPR036182">
    <property type="entry name" value="PCuAC_sf"/>
</dbReference>
<proteinExistence type="predicted"/>
<dbReference type="Gene3D" id="2.60.40.1890">
    <property type="entry name" value="PCu(A)C copper chaperone"/>
    <property type="match status" value="1"/>
</dbReference>
<evidence type="ECO:0000313" key="2">
    <source>
        <dbReference type="EMBL" id="RFC64041.1"/>
    </source>
</evidence>
<dbReference type="Proteomes" id="UP000264310">
    <property type="component" value="Unassembled WGS sequence"/>
</dbReference>
<dbReference type="EMBL" id="QURL01000003">
    <property type="protein sequence ID" value="RFC64041.1"/>
    <property type="molecule type" value="Genomic_DNA"/>
</dbReference>
<keyword evidence="1" id="KW-0732">Signal</keyword>
<sequence length="175" mass="18022">MKNLLAATLVAGALALPASALPAFAHHPGEGAVTSVGEAVSVSHAYTFANAGTAHSMRVYLTIENRGDSAVELTGASADFAETVLFEAQTLDGGTLRTATAETLSIGAGQTLTLQPGAVWIELESVKKAFAAGDHFHLDLTFASLGTVEIEVEVEAPPAAGDHHDHDHDHDESGV</sequence>
<name>A0A371X487_9HYPH</name>
<keyword evidence="3" id="KW-1185">Reference proteome</keyword>
<gene>
    <name evidence="2" type="ORF">DYI37_06650</name>
</gene>
<organism evidence="2 3">
    <name type="scientific">Fulvimarina endophytica</name>
    <dbReference type="NCBI Taxonomy" id="2293836"/>
    <lineage>
        <taxon>Bacteria</taxon>
        <taxon>Pseudomonadati</taxon>
        <taxon>Pseudomonadota</taxon>
        <taxon>Alphaproteobacteria</taxon>
        <taxon>Hyphomicrobiales</taxon>
        <taxon>Aurantimonadaceae</taxon>
        <taxon>Fulvimarina</taxon>
    </lineage>
</organism>
<dbReference type="Pfam" id="PF04314">
    <property type="entry name" value="PCuAC"/>
    <property type="match status" value="1"/>
</dbReference>
<evidence type="ECO:0000313" key="3">
    <source>
        <dbReference type="Proteomes" id="UP000264310"/>
    </source>
</evidence>
<dbReference type="RefSeq" id="WP_116682461.1">
    <property type="nucleotide sequence ID" value="NZ_QURL01000003.1"/>
</dbReference>
<dbReference type="AlphaFoldDB" id="A0A371X487"/>
<dbReference type="InterPro" id="IPR058248">
    <property type="entry name" value="Lxx211020-like"/>
</dbReference>
<dbReference type="SUPFAM" id="SSF110087">
    <property type="entry name" value="DR1885-like metal-binding protein"/>
    <property type="match status" value="1"/>
</dbReference>
<feature type="signal peptide" evidence="1">
    <location>
        <begin position="1"/>
        <end position="25"/>
    </location>
</feature>
<dbReference type="OrthoDB" id="9796962at2"/>
<dbReference type="PANTHER" id="PTHR36302:SF1">
    <property type="entry name" value="COPPER CHAPERONE PCU(A)C"/>
    <property type="match status" value="1"/>
</dbReference>
<reference evidence="2 3" key="1">
    <citation type="submission" date="2018-08" db="EMBL/GenBank/DDBJ databases">
        <title>Fulvimarina sp. 85, whole genome shotgun sequence.</title>
        <authorList>
            <person name="Tuo L."/>
        </authorList>
    </citation>
    <scope>NUCLEOTIDE SEQUENCE [LARGE SCALE GENOMIC DNA]</scope>
    <source>
        <strain evidence="2 3">85</strain>
    </source>
</reference>